<dbReference type="Proteomes" id="UP000297890">
    <property type="component" value="Unassembled WGS sequence"/>
</dbReference>
<feature type="compositionally biased region" description="Low complexity" evidence="1">
    <location>
        <begin position="107"/>
        <end position="116"/>
    </location>
</feature>
<dbReference type="OrthoDB" id="9765158at2"/>
<dbReference type="Pfam" id="PF01476">
    <property type="entry name" value="LysM"/>
    <property type="match status" value="1"/>
</dbReference>
<dbReference type="SUPFAM" id="SSF54106">
    <property type="entry name" value="LysM domain"/>
    <property type="match status" value="1"/>
</dbReference>
<keyword evidence="4" id="KW-1185">Reference proteome</keyword>
<dbReference type="PANTHER" id="PTHR34700">
    <property type="entry name" value="POTASSIUM BINDING PROTEIN KBP"/>
    <property type="match status" value="1"/>
</dbReference>
<reference evidence="3 4" key="1">
    <citation type="journal article" date="2019" name="ISME J.">
        <title>Candidatus Macondimonas diazotrophica, a novel gammaproteobacterial genus dominating crude-oil-contaminated coastal sediments.</title>
        <authorList>
            <person name="Karthikeyan S."/>
            <person name="Konstantinidis K."/>
        </authorList>
    </citation>
    <scope>NUCLEOTIDE SEQUENCE [LARGE SCALE GENOMIC DNA]</scope>
    <source>
        <strain evidence="3 4">KTK01</strain>
    </source>
</reference>
<evidence type="ECO:0000256" key="1">
    <source>
        <dbReference type="SAM" id="MobiDB-lite"/>
    </source>
</evidence>
<proteinExistence type="predicted"/>
<dbReference type="CDD" id="cd00118">
    <property type="entry name" value="LysM"/>
    <property type="match status" value="1"/>
</dbReference>
<dbReference type="InterPro" id="IPR018392">
    <property type="entry name" value="LysM"/>
</dbReference>
<feature type="domain" description="LysM" evidence="2">
    <location>
        <begin position="126"/>
        <end position="174"/>
    </location>
</feature>
<dbReference type="AlphaFoldDB" id="A0A4Z0F6G6"/>
<comment type="caution">
    <text evidence="3">The sequence shown here is derived from an EMBL/GenBank/DDBJ whole genome shotgun (WGS) entry which is preliminary data.</text>
</comment>
<gene>
    <name evidence="3" type="ORF">E4680_10965</name>
</gene>
<sequence>MAMAFRKVGSSCVVNLIGIRRSSPIRIPGMMFIIPLLHRGHARKRDAVLILKPPQPISGLLTGALATLLIACTAPAPSDEPARAPLAPPELRSPPAESAQAVPIGQPSASASTPSAPIVWRPDRPLRYTVRKGDTLWDIAGRFLRDPWRWPEVWHANPQVRNPHRIYPGDVLELAMVNGQLMLQPAEPPIPVTRLSPRIRREPLDEAIPALPYERIEPFLTQTMPIDREGLKNAPYVLRPMHAEQLIMGAGDRLYVRGTDAPAGSAFQVVEDKGVALIDPDNRKRLGHQVDVLGTIRILQAGDPAEALIIQSRREVRVGNRLLPVPESPMTPDLLPGAPTNPVSGRILLLSNAIARAGQYQSVTLGLGSAEGLQVGHVLSIYRGERSMRDPVRGGQVTLPPAVIGEVLVFRVSEHFSQALIVRSTRGIQVGDRVANPS</sequence>
<dbReference type="InterPro" id="IPR036779">
    <property type="entry name" value="LysM_dom_sf"/>
</dbReference>
<protein>
    <submittedName>
        <fullName evidence="3">LysM peptidoglycan-binding domain-containing protein</fullName>
    </submittedName>
</protein>
<evidence type="ECO:0000313" key="4">
    <source>
        <dbReference type="Proteomes" id="UP000297890"/>
    </source>
</evidence>
<evidence type="ECO:0000259" key="2">
    <source>
        <dbReference type="PROSITE" id="PS51782"/>
    </source>
</evidence>
<dbReference type="EMBL" id="SRIO01000015">
    <property type="protein sequence ID" value="TFZ81819.1"/>
    <property type="molecule type" value="Genomic_DNA"/>
</dbReference>
<feature type="region of interest" description="Disordered" evidence="1">
    <location>
        <begin position="79"/>
        <end position="116"/>
    </location>
</feature>
<dbReference type="Gene3D" id="3.10.350.10">
    <property type="entry name" value="LysM domain"/>
    <property type="match status" value="1"/>
</dbReference>
<dbReference type="PANTHER" id="PTHR34700:SF4">
    <property type="entry name" value="PHAGE-LIKE ELEMENT PBSX PROTEIN XKDP"/>
    <property type="match status" value="1"/>
</dbReference>
<name>A0A4Z0F6G6_9GAMM</name>
<dbReference type="PROSITE" id="PS51782">
    <property type="entry name" value="LYSM"/>
    <property type="match status" value="1"/>
</dbReference>
<organism evidence="3 4">
    <name type="scientific">Candidatus Macondimonas diazotrophica</name>
    <dbReference type="NCBI Taxonomy" id="2305248"/>
    <lineage>
        <taxon>Bacteria</taxon>
        <taxon>Pseudomonadati</taxon>
        <taxon>Pseudomonadota</taxon>
        <taxon>Gammaproteobacteria</taxon>
        <taxon>Chromatiales</taxon>
        <taxon>Ectothiorhodospiraceae</taxon>
        <taxon>Candidatus Macondimonas</taxon>
    </lineage>
</organism>
<dbReference type="InterPro" id="IPR052196">
    <property type="entry name" value="Bact_Kbp"/>
</dbReference>
<evidence type="ECO:0000313" key="3">
    <source>
        <dbReference type="EMBL" id="TFZ81819.1"/>
    </source>
</evidence>
<accession>A0A4Z0F6G6</accession>